<evidence type="ECO:0000313" key="3">
    <source>
        <dbReference type="Proteomes" id="UP000001740"/>
    </source>
</evidence>
<dbReference type="KEGG" id="xop:PXO_01468"/>
<feature type="compositionally biased region" description="Polar residues" evidence="1">
    <location>
        <begin position="43"/>
        <end position="53"/>
    </location>
</feature>
<feature type="region of interest" description="Disordered" evidence="1">
    <location>
        <begin position="40"/>
        <end position="68"/>
    </location>
</feature>
<evidence type="ECO:0000256" key="1">
    <source>
        <dbReference type="SAM" id="MobiDB-lite"/>
    </source>
</evidence>
<dbReference type="HOGENOM" id="CLU_2793048_0_0_6"/>
<dbReference type="EMBL" id="CP000967">
    <property type="protein sequence ID" value="ACD59921.1"/>
    <property type="molecule type" value="Genomic_DNA"/>
</dbReference>
<gene>
    <name evidence="2" type="ordered locus">PXO_01468</name>
</gene>
<dbReference type="Proteomes" id="UP000001740">
    <property type="component" value="Chromosome"/>
</dbReference>
<name>A0A0K0GMI9_XANOP</name>
<evidence type="ECO:0000313" key="2">
    <source>
        <dbReference type="EMBL" id="ACD59921.1"/>
    </source>
</evidence>
<proteinExistence type="predicted"/>
<protein>
    <submittedName>
        <fullName evidence="2">Uncharacterized protein</fullName>
    </submittedName>
</protein>
<reference evidence="2 3" key="1">
    <citation type="journal article" date="2008" name="BMC Genomics">
        <title>Genome sequence and rapid evolution of the rice pathogen Xanthomonas oryzae pv. oryzae PXO99A.</title>
        <authorList>
            <person name="Salzberg S.L."/>
            <person name="Sommer D.D."/>
            <person name="Schatz M.C."/>
            <person name="Phillippy A.M."/>
            <person name="Rabinowicz P.D."/>
            <person name="Tsuge S."/>
            <person name="Furutani A."/>
            <person name="Ochiai H."/>
            <person name="Delcher A.L."/>
            <person name="Kelley D."/>
            <person name="Madupu R."/>
            <person name="Puiu D."/>
            <person name="Radune D."/>
            <person name="Shumway M."/>
            <person name="Trapnell C."/>
            <person name="Aparna G."/>
            <person name="Jha G."/>
            <person name="Pandey A."/>
            <person name="Patil P.B."/>
            <person name="Ishihara H."/>
            <person name="Meyer D.F."/>
            <person name="Szurek B."/>
            <person name="Verdier V."/>
            <person name="Koebnik R."/>
            <person name="Dow J.M."/>
            <person name="Ryan R.P."/>
            <person name="Hirata H."/>
            <person name="Tsuyumu S."/>
            <person name="Won Lee S."/>
            <person name="Seo Y.S."/>
            <person name="Sriariyanum M."/>
            <person name="Ronald P.C."/>
            <person name="Sonti R.V."/>
            <person name="Van Sluys M.A."/>
            <person name="Leach J.E."/>
            <person name="White F.F."/>
            <person name="Bogdanove A.J."/>
        </authorList>
    </citation>
    <scope>NUCLEOTIDE SEQUENCE [LARGE SCALE GENOMIC DNA]</scope>
    <source>
        <strain evidence="2 3">PXO99A</strain>
    </source>
</reference>
<organism evidence="2 3">
    <name type="scientific">Xanthomonas oryzae pv. oryzae (strain PXO99A)</name>
    <dbReference type="NCBI Taxonomy" id="360094"/>
    <lineage>
        <taxon>Bacteria</taxon>
        <taxon>Pseudomonadati</taxon>
        <taxon>Pseudomonadota</taxon>
        <taxon>Gammaproteobacteria</taxon>
        <taxon>Lysobacterales</taxon>
        <taxon>Lysobacteraceae</taxon>
        <taxon>Xanthomonas</taxon>
    </lineage>
</organism>
<accession>A0A0K0GMI9</accession>
<dbReference type="AlphaFoldDB" id="A0A0K0GMI9"/>
<sequence length="68" mass="7374">MHFGHGISLPPDGAHACAQGRNNVIAAALATLAVTWRLHNPSHPATQRRNTPAHSELHRRACPVKKRA</sequence>